<protein>
    <submittedName>
        <fullName evidence="2">Glycosyltransferase Gtf1</fullName>
        <ecNumber evidence="2">2.4.1.-</ecNumber>
    </submittedName>
</protein>
<dbReference type="EMBL" id="VSSQ01092196">
    <property type="protein sequence ID" value="MPN37509.1"/>
    <property type="molecule type" value="Genomic_DNA"/>
</dbReference>
<evidence type="ECO:0000313" key="2">
    <source>
        <dbReference type="EMBL" id="MPN37509.1"/>
    </source>
</evidence>
<keyword evidence="2" id="KW-0808">Transferase</keyword>
<dbReference type="GO" id="GO:0016757">
    <property type="term" value="F:glycosyltransferase activity"/>
    <property type="evidence" value="ECO:0007669"/>
    <property type="project" value="UniProtKB-KW"/>
</dbReference>
<proteinExistence type="predicted"/>
<feature type="domain" description="Glycosyl transferase family 1" evidence="1">
    <location>
        <begin position="3"/>
        <end position="137"/>
    </location>
</feature>
<accession>A0A645HH40</accession>
<organism evidence="2">
    <name type="scientific">bioreactor metagenome</name>
    <dbReference type="NCBI Taxonomy" id="1076179"/>
    <lineage>
        <taxon>unclassified sequences</taxon>
        <taxon>metagenomes</taxon>
        <taxon>ecological metagenomes</taxon>
    </lineage>
</organism>
<keyword evidence="2" id="KW-0328">Glycosyltransferase</keyword>
<name>A0A645HH40_9ZZZZ</name>
<dbReference type="Pfam" id="PF00534">
    <property type="entry name" value="Glycos_transf_1"/>
    <property type="match status" value="1"/>
</dbReference>
<dbReference type="InterPro" id="IPR001296">
    <property type="entry name" value="Glyco_trans_1"/>
</dbReference>
<dbReference type="Gene3D" id="3.40.50.2000">
    <property type="entry name" value="Glycogen Phosphorylase B"/>
    <property type="match status" value="1"/>
</dbReference>
<dbReference type="EC" id="2.4.1.-" evidence="2"/>
<sequence length="167" mass="19138">MLFVSPTQFIKRKNNIQLISIFKDRKEHLLLIGSGEEKHLYEQYIIKNNISNIHIVDFVNKKILFKIMRSCDCFITLSKEDIYGHTTNESLSQGLPVISSNMVVSSLNLVKDGKNGYIVPCGDEDKITHAMDNIKEDMGAYAISVAKENTIEKMTEIIYHELEELKK</sequence>
<gene>
    <name evidence="2" type="primary">gtf1_52</name>
    <name evidence="2" type="ORF">SDC9_185028</name>
</gene>
<dbReference type="SUPFAM" id="SSF53756">
    <property type="entry name" value="UDP-Glycosyltransferase/glycogen phosphorylase"/>
    <property type="match status" value="1"/>
</dbReference>
<dbReference type="PANTHER" id="PTHR12526">
    <property type="entry name" value="GLYCOSYLTRANSFERASE"/>
    <property type="match status" value="1"/>
</dbReference>
<reference evidence="2" key="1">
    <citation type="submission" date="2019-08" db="EMBL/GenBank/DDBJ databases">
        <authorList>
            <person name="Kucharzyk K."/>
            <person name="Murdoch R.W."/>
            <person name="Higgins S."/>
            <person name="Loffler F."/>
        </authorList>
    </citation>
    <scope>NUCLEOTIDE SEQUENCE</scope>
</reference>
<evidence type="ECO:0000259" key="1">
    <source>
        <dbReference type="Pfam" id="PF00534"/>
    </source>
</evidence>
<dbReference type="AlphaFoldDB" id="A0A645HH40"/>
<comment type="caution">
    <text evidence="2">The sequence shown here is derived from an EMBL/GenBank/DDBJ whole genome shotgun (WGS) entry which is preliminary data.</text>
</comment>